<keyword evidence="6" id="KW-1185">Reference proteome</keyword>
<dbReference type="HOGENOM" id="CLU_025894_2_0_1"/>
<feature type="compositionally biased region" description="Polar residues" evidence="2">
    <location>
        <begin position="472"/>
        <end position="485"/>
    </location>
</feature>
<dbReference type="OrthoDB" id="10027823at2759"/>
<dbReference type="Pfam" id="PF07690">
    <property type="entry name" value="MFS_1"/>
    <property type="match status" value="1"/>
</dbReference>
<proteinExistence type="predicted"/>
<keyword evidence="3" id="KW-0472">Membrane</keyword>
<dbReference type="PANTHER" id="PTHR23520:SF5">
    <property type="entry name" value="TRANSPORTER, PUTATIVE (AFU_ORTHOLOGUE AFUA_3G04000)-RELATED"/>
    <property type="match status" value="1"/>
</dbReference>
<feature type="transmembrane region" description="Helical" evidence="3">
    <location>
        <begin position="312"/>
        <end position="333"/>
    </location>
</feature>
<dbReference type="SUPFAM" id="SSF103473">
    <property type="entry name" value="MFS general substrate transporter"/>
    <property type="match status" value="1"/>
</dbReference>
<reference evidence="5 6" key="1">
    <citation type="submission" date="2015-01" db="EMBL/GenBank/DDBJ databases">
        <title>The Genome Sequence of Exophiala xenobiotica CBS118157.</title>
        <authorList>
            <consortium name="The Broad Institute Genomics Platform"/>
            <person name="Cuomo C."/>
            <person name="de Hoog S."/>
            <person name="Gorbushina A."/>
            <person name="Stielow B."/>
            <person name="Teixiera M."/>
            <person name="Abouelleil A."/>
            <person name="Chapman S.B."/>
            <person name="Priest M."/>
            <person name="Young S.K."/>
            <person name="Wortman J."/>
            <person name="Nusbaum C."/>
            <person name="Birren B."/>
        </authorList>
    </citation>
    <scope>NUCLEOTIDE SEQUENCE [LARGE SCALE GENOMIC DNA]</scope>
    <source>
        <strain evidence="5 6">CBS 118157</strain>
    </source>
</reference>
<feature type="transmembrane region" description="Helical" evidence="3">
    <location>
        <begin position="427"/>
        <end position="451"/>
    </location>
</feature>
<dbReference type="RefSeq" id="XP_013313166.1">
    <property type="nucleotide sequence ID" value="XM_013457712.1"/>
</dbReference>
<feature type="transmembrane region" description="Helical" evidence="3">
    <location>
        <begin position="165"/>
        <end position="190"/>
    </location>
</feature>
<dbReference type="EMBL" id="KN847321">
    <property type="protein sequence ID" value="KIW52582.1"/>
    <property type="molecule type" value="Genomic_DNA"/>
</dbReference>
<feature type="transmembrane region" description="Helical" evidence="3">
    <location>
        <begin position="348"/>
        <end position="374"/>
    </location>
</feature>
<feature type="compositionally biased region" description="Basic and acidic residues" evidence="2">
    <location>
        <begin position="456"/>
        <end position="467"/>
    </location>
</feature>
<dbReference type="InterPro" id="IPR020846">
    <property type="entry name" value="MFS_dom"/>
</dbReference>
<feature type="transmembrane region" description="Helical" evidence="3">
    <location>
        <begin position="73"/>
        <end position="93"/>
    </location>
</feature>
<feature type="transmembrane region" description="Helical" evidence="3">
    <location>
        <begin position="202"/>
        <end position="223"/>
    </location>
</feature>
<dbReference type="InterPro" id="IPR011701">
    <property type="entry name" value="MFS"/>
</dbReference>
<feature type="transmembrane region" description="Helical" evidence="3">
    <location>
        <begin position="44"/>
        <end position="61"/>
    </location>
</feature>
<dbReference type="PANTHER" id="PTHR23520">
    <property type="entry name" value="TRANSPORTER, PUTATIVE (AFU_ORTHOLOGUE AFUA_3G04000)-RELATED"/>
    <property type="match status" value="1"/>
</dbReference>
<feature type="region of interest" description="Disordered" evidence="2">
    <location>
        <begin position="234"/>
        <end position="257"/>
    </location>
</feature>
<dbReference type="PROSITE" id="PS50850">
    <property type="entry name" value="MFS"/>
    <property type="match status" value="1"/>
</dbReference>
<dbReference type="GO" id="GO:0000329">
    <property type="term" value="C:fungal-type vacuole membrane"/>
    <property type="evidence" value="ECO:0007669"/>
    <property type="project" value="TreeGrafter"/>
</dbReference>
<dbReference type="GeneID" id="25330120"/>
<sequence>MRDTPESQQESAVLRPLRALLKELGLVTLFHASADTKILILQRFVRLFAYGGSTLILASYLSDLGISDTRIGLFMTLTLVGDVLISFLLTLIADQLGRRWILVLGAALMSVAGLVFGLCGNYWVLLAGAIVGVISPSGNEIGPFRAIEESTLAHLTASTDRSDIYAWYSLIGTAGTALGFVGCGWFITFLRDEKHFSSIDAYRIIYFVYTVVGLVKLCLALLLSKKCEVHTQPKSANSTETAPLLGGAHDGRKDDKKKKRWRLLPDISKESKVVLVQLCILFAFDNFASGLAPVSWVTYYFKRRFNLSEGKLGSIFSVTGVISALSMLVASSISKRIGNVKTMVFTHLPSAICLALIPIPATLPGALVFLIGRACTQVMDVAPRSAFLAAIVLPHERTAVMGTINVVKTCAQSLGPVITGVLGTKNYFWVAFVAAGSLKATYDLGLLALFAERRSREERMSENTRTDEEQEGVSTDSSTSQARSG</sequence>
<gene>
    <name evidence="5" type="ORF">PV05_08212</name>
</gene>
<dbReference type="InterPro" id="IPR036259">
    <property type="entry name" value="MFS_trans_sf"/>
</dbReference>
<feature type="region of interest" description="Disordered" evidence="2">
    <location>
        <begin position="456"/>
        <end position="485"/>
    </location>
</feature>
<evidence type="ECO:0000313" key="6">
    <source>
        <dbReference type="Proteomes" id="UP000054342"/>
    </source>
</evidence>
<evidence type="ECO:0000313" key="5">
    <source>
        <dbReference type="EMBL" id="KIW52582.1"/>
    </source>
</evidence>
<dbReference type="GO" id="GO:0022857">
    <property type="term" value="F:transmembrane transporter activity"/>
    <property type="evidence" value="ECO:0007669"/>
    <property type="project" value="InterPro"/>
</dbReference>
<evidence type="ECO:0000259" key="4">
    <source>
        <dbReference type="PROSITE" id="PS50850"/>
    </source>
</evidence>
<dbReference type="Proteomes" id="UP000054342">
    <property type="component" value="Unassembled WGS sequence"/>
</dbReference>
<evidence type="ECO:0000256" key="2">
    <source>
        <dbReference type="SAM" id="MobiDB-lite"/>
    </source>
</evidence>
<name>A0A0D2CRI3_9EURO</name>
<evidence type="ECO:0000256" key="1">
    <source>
        <dbReference type="ARBA" id="ARBA00004141"/>
    </source>
</evidence>
<keyword evidence="3" id="KW-1133">Transmembrane helix</keyword>
<evidence type="ECO:0000256" key="3">
    <source>
        <dbReference type="SAM" id="Phobius"/>
    </source>
</evidence>
<dbReference type="STRING" id="348802.A0A0D2CRI3"/>
<dbReference type="AlphaFoldDB" id="A0A0D2CRI3"/>
<keyword evidence="3" id="KW-0812">Transmembrane</keyword>
<accession>A0A0D2CRI3</accession>
<feature type="transmembrane region" description="Helical" evidence="3">
    <location>
        <begin position="274"/>
        <end position="300"/>
    </location>
</feature>
<protein>
    <recommendedName>
        <fullName evidence="4">Major facilitator superfamily (MFS) profile domain-containing protein</fullName>
    </recommendedName>
</protein>
<feature type="domain" description="Major facilitator superfamily (MFS) profile" evidence="4">
    <location>
        <begin position="21"/>
        <end position="454"/>
    </location>
</feature>
<feature type="transmembrane region" description="Helical" evidence="3">
    <location>
        <begin position="100"/>
        <end position="124"/>
    </location>
</feature>
<dbReference type="Gene3D" id="1.20.1250.20">
    <property type="entry name" value="MFS general substrate transporter like domains"/>
    <property type="match status" value="1"/>
</dbReference>
<comment type="subcellular location">
    <subcellularLocation>
        <location evidence="1">Membrane</location>
        <topology evidence="1">Multi-pass membrane protein</topology>
    </subcellularLocation>
</comment>
<organism evidence="5 6">
    <name type="scientific">Exophiala xenobiotica</name>
    <dbReference type="NCBI Taxonomy" id="348802"/>
    <lineage>
        <taxon>Eukaryota</taxon>
        <taxon>Fungi</taxon>
        <taxon>Dikarya</taxon>
        <taxon>Ascomycota</taxon>
        <taxon>Pezizomycotina</taxon>
        <taxon>Eurotiomycetes</taxon>
        <taxon>Chaetothyriomycetidae</taxon>
        <taxon>Chaetothyriales</taxon>
        <taxon>Herpotrichiellaceae</taxon>
        <taxon>Exophiala</taxon>
    </lineage>
</organism>